<proteinExistence type="predicted"/>
<dbReference type="EMBL" id="FOSQ01000002">
    <property type="protein sequence ID" value="SFK39191.1"/>
    <property type="molecule type" value="Genomic_DNA"/>
</dbReference>
<accession>A0A1I3Z692</accession>
<gene>
    <name evidence="1" type="ORF">SAMN02745775_102178</name>
</gene>
<evidence type="ECO:0000313" key="2">
    <source>
        <dbReference type="Proteomes" id="UP000199473"/>
    </source>
</evidence>
<dbReference type="InterPro" id="IPR038296">
    <property type="entry name" value="ParD_sf"/>
</dbReference>
<dbReference type="RefSeq" id="WP_175533805.1">
    <property type="nucleotide sequence ID" value="NZ_FOSQ01000002.1"/>
</dbReference>
<keyword evidence="2" id="KW-1185">Reference proteome</keyword>
<name>A0A1I3Z692_9PROT</name>
<reference evidence="1 2" key="1">
    <citation type="submission" date="2016-10" db="EMBL/GenBank/DDBJ databases">
        <authorList>
            <person name="de Groot N.N."/>
        </authorList>
    </citation>
    <scope>NUCLEOTIDE SEQUENCE [LARGE SCALE GENOMIC DNA]</scope>
    <source>
        <strain evidence="1 2">DSM 19981</strain>
    </source>
</reference>
<dbReference type="Gene3D" id="6.10.10.120">
    <property type="entry name" value="Antitoxin ParD1-like"/>
    <property type="match status" value="1"/>
</dbReference>
<dbReference type="Proteomes" id="UP000199473">
    <property type="component" value="Unassembled WGS sequence"/>
</dbReference>
<sequence length="84" mass="9019">MRIEIGDRFKGVIAAAVESGPYTSPEDVVPKGVVTGALGLFAADQPRHQALRDSIAEALADPRRLLPEEVDRALDAPLRAEGRE</sequence>
<dbReference type="AlphaFoldDB" id="A0A1I3Z692"/>
<organism evidence="1 2">
    <name type="scientific">Falsiroseomonas stagni DSM 19981</name>
    <dbReference type="NCBI Taxonomy" id="1123062"/>
    <lineage>
        <taxon>Bacteria</taxon>
        <taxon>Pseudomonadati</taxon>
        <taxon>Pseudomonadota</taxon>
        <taxon>Alphaproteobacteria</taxon>
        <taxon>Acetobacterales</taxon>
        <taxon>Roseomonadaceae</taxon>
        <taxon>Falsiroseomonas</taxon>
    </lineage>
</organism>
<protein>
    <recommendedName>
        <fullName evidence="3">Antitoxin ParD1/3/4</fullName>
    </recommendedName>
</protein>
<evidence type="ECO:0000313" key="1">
    <source>
        <dbReference type="EMBL" id="SFK39191.1"/>
    </source>
</evidence>
<evidence type="ECO:0008006" key="3">
    <source>
        <dbReference type="Google" id="ProtNLM"/>
    </source>
</evidence>